<sequence length="196" mass="21281">MSTNVESGAILGGDTIVKGGLQAEHDDDDIDLDAAAGVVDDDDIMEMQHKIQELEDEAERLRQMTEQGGTGDGDGVSDHENAEMTAEQQAAQSQEQDKRSVYVGSVDYGAAPEELQEHFKSCGPIQRITIMVDKYSGHPKGFAYIEFGDEAAVQNALLLNDTMFRGRQLKVLQKRTNLPGYNAKGGKGWGKGSYGL</sequence>
<dbReference type="Pfam" id="PF00076">
    <property type="entry name" value="RRM_1"/>
    <property type="match status" value="1"/>
</dbReference>
<dbReference type="GeneID" id="9058440"/>
<keyword evidence="1 2" id="KW-0694">RNA-binding</keyword>
<feature type="compositionally biased region" description="Basic and acidic residues" evidence="3">
    <location>
        <begin position="53"/>
        <end position="63"/>
    </location>
</feature>
<keyword evidence="6" id="KW-1185">Reference proteome</keyword>
<feature type="compositionally biased region" description="Low complexity" evidence="3">
    <location>
        <begin position="83"/>
        <end position="94"/>
    </location>
</feature>
<reference evidence="5 6" key="1">
    <citation type="submission" date="2008-07" db="EMBL/GenBank/DDBJ databases">
        <authorList>
            <person name="El-Sayed N."/>
            <person name="Caler E."/>
            <person name="Inman J."/>
            <person name="Amedeo P."/>
            <person name="Hass B."/>
            <person name="Wortman J."/>
        </authorList>
    </citation>
    <scope>NUCLEOTIDE SEQUENCE [LARGE SCALE GENOMIC DNA]</scope>
    <source>
        <strain evidence="6">ATCC 50983 / TXsc</strain>
    </source>
</reference>
<dbReference type="EMBL" id="GG684301">
    <property type="protein sequence ID" value="EER01231.1"/>
    <property type="molecule type" value="Genomic_DNA"/>
</dbReference>
<dbReference type="PANTHER" id="PTHR23236:SF12">
    <property type="entry name" value="EUKARYOTIC INITIATION FACTOR 4B-RELATED"/>
    <property type="match status" value="1"/>
</dbReference>
<organism evidence="6">
    <name type="scientific">Perkinsus marinus (strain ATCC 50983 / TXsc)</name>
    <dbReference type="NCBI Taxonomy" id="423536"/>
    <lineage>
        <taxon>Eukaryota</taxon>
        <taxon>Sar</taxon>
        <taxon>Alveolata</taxon>
        <taxon>Perkinsozoa</taxon>
        <taxon>Perkinsea</taxon>
        <taxon>Perkinsida</taxon>
        <taxon>Perkinsidae</taxon>
        <taxon>Perkinsus</taxon>
    </lineage>
</organism>
<dbReference type="GO" id="GO:0008143">
    <property type="term" value="F:poly(A) binding"/>
    <property type="evidence" value="ECO:0007669"/>
    <property type="project" value="TreeGrafter"/>
</dbReference>
<dbReference type="PROSITE" id="PS50102">
    <property type="entry name" value="RRM"/>
    <property type="match status" value="1"/>
</dbReference>
<dbReference type="FunCoup" id="C5LPW3">
    <property type="interactions" value="622"/>
</dbReference>
<accession>C5LPW3</accession>
<name>C5LPW3_PERM5</name>
<proteinExistence type="predicted"/>
<dbReference type="SMART" id="SM00360">
    <property type="entry name" value="RRM"/>
    <property type="match status" value="1"/>
</dbReference>
<protein>
    <submittedName>
        <fullName evidence="5">Polyadenylate-binding protein, putative</fullName>
    </submittedName>
</protein>
<dbReference type="Proteomes" id="UP000007800">
    <property type="component" value="Unassembled WGS sequence"/>
</dbReference>
<evidence type="ECO:0000313" key="6">
    <source>
        <dbReference type="Proteomes" id="UP000007800"/>
    </source>
</evidence>
<evidence type="ECO:0000256" key="1">
    <source>
        <dbReference type="ARBA" id="ARBA00022884"/>
    </source>
</evidence>
<dbReference type="OMA" id="FGFQPRR"/>
<dbReference type="SUPFAM" id="SSF54928">
    <property type="entry name" value="RNA-binding domain, RBD"/>
    <property type="match status" value="1"/>
</dbReference>
<dbReference type="AlphaFoldDB" id="C5LPW3"/>
<dbReference type="InterPro" id="IPR000504">
    <property type="entry name" value="RRM_dom"/>
</dbReference>
<dbReference type="InterPro" id="IPR035979">
    <property type="entry name" value="RBD_domain_sf"/>
</dbReference>
<dbReference type="InParanoid" id="C5LPW3"/>
<dbReference type="InterPro" id="IPR012677">
    <property type="entry name" value="Nucleotide-bd_a/b_plait_sf"/>
</dbReference>
<dbReference type="OrthoDB" id="4726at2759"/>
<evidence type="ECO:0000313" key="5">
    <source>
        <dbReference type="EMBL" id="EER01231.1"/>
    </source>
</evidence>
<dbReference type="CDD" id="cd12306">
    <property type="entry name" value="RRM_II_PABPs"/>
    <property type="match status" value="1"/>
</dbReference>
<dbReference type="Gene3D" id="3.30.70.330">
    <property type="match status" value="1"/>
</dbReference>
<dbReference type="PANTHER" id="PTHR23236">
    <property type="entry name" value="EUKARYOTIC TRANSLATION INITIATION FACTOR 4B/4H"/>
    <property type="match status" value="1"/>
</dbReference>
<feature type="domain" description="RRM" evidence="4">
    <location>
        <begin position="99"/>
        <end position="176"/>
    </location>
</feature>
<evidence type="ECO:0000259" key="4">
    <source>
        <dbReference type="PROSITE" id="PS50102"/>
    </source>
</evidence>
<gene>
    <name evidence="5" type="ORF">Pmar_PMAR017245</name>
</gene>
<evidence type="ECO:0000256" key="2">
    <source>
        <dbReference type="PROSITE-ProRule" id="PRU00176"/>
    </source>
</evidence>
<dbReference type="RefSeq" id="XP_002768513.1">
    <property type="nucleotide sequence ID" value="XM_002768467.1"/>
</dbReference>
<feature type="region of interest" description="Disordered" evidence="3">
    <location>
        <begin position="53"/>
        <end position="99"/>
    </location>
</feature>
<evidence type="ECO:0000256" key="3">
    <source>
        <dbReference type="SAM" id="MobiDB-lite"/>
    </source>
</evidence>